<evidence type="ECO:0000259" key="1">
    <source>
        <dbReference type="Pfam" id="PF08032"/>
    </source>
</evidence>
<comment type="caution">
    <text evidence="2">The sequence shown here is derived from an EMBL/GenBank/DDBJ whole genome shotgun (WGS) entry which is preliminary data.</text>
</comment>
<dbReference type="RefSeq" id="WP_280741315.1">
    <property type="nucleotide sequence ID" value="NZ_WMFL01000057.1"/>
</dbReference>
<dbReference type="Pfam" id="PF08032">
    <property type="entry name" value="SpoU_sub_bind"/>
    <property type="match status" value="1"/>
</dbReference>
<dbReference type="InterPro" id="IPR029064">
    <property type="entry name" value="Ribosomal_eL30-like_sf"/>
</dbReference>
<dbReference type="EMBL" id="WMFL01000057">
    <property type="protein sequence ID" value="NJI01963.1"/>
    <property type="molecule type" value="Genomic_DNA"/>
</dbReference>
<gene>
    <name evidence="2" type="ORF">GLV84_03695</name>
</gene>
<dbReference type="GO" id="GO:0008168">
    <property type="term" value="F:methyltransferase activity"/>
    <property type="evidence" value="ECO:0007669"/>
    <property type="project" value="InterPro"/>
</dbReference>
<dbReference type="Gene3D" id="3.30.1330.30">
    <property type="match status" value="1"/>
</dbReference>
<dbReference type="Proteomes" id="UP000646308">
    <property type="component" value="Unassembled WGS sequence"/>
</dbReference>
<dbReference type="AlphaFoldDB" id="A0AAW9YWQ3"/>
<feature type="domain" description="RNA 2-O ribose methyltransferase substrate binding" evidence="1">
    <location>
        <begin position="5"/>
        <end position="41"/>
    </location>
</feature>
<feature type="non-terminal residue" evidence="2">
    <location>
        <position position="41"/>
    </location>
</feature>
<accession>A0AAW9YWQ3</accession>
<name>A0AAW9YWQ3_9STAP</name>
<reference evidence="2" key="1">
    <citation type="submission" date="2019-11" db="EMBL/GenBank/DDBJ databases">
        <title>Whole genome comparisons of Staphylococcus agnetis isolates from cattle and chickens.</title>
        <authorList>
            <person name="Rhoads D."/>
            <person name="Shwani A."/>
            <person name="Adkins P."/>
            <person name="Calcutt M."/>
            <person name="Middleton J."/>
        </authorList>
    </citation>
    <scope>NUCLEOTIDE SEQUENCE</scope>
    <source>
        <strain evidence="2">1387</strain>
    </source>
</reference>
<proteinExistence type="predicted"/>
<evidence type="ECO:0000313" key="2">
    <source>
        <dbReference type="EMBL" id="NJI01963.1"/>
    </source>
</evidence>
<dbReference type="InterPro" id="IPR013123">
    <property type="entry name" value="SpoU_subst-bd"/>
</dbReference>
<organism evidence="2 3">
    <name type="scientific">Staphylococcus agnetis</name>
    <dbReference type="NCBI Taxonomy" id="985762"/>
    <lineage>
        <taxon>Bacteria</taxon>
        <taxon>Bacillati</taxon>
        <taxon>Bacillota</taxon>
        <taxon>Bacilli</taxon>
        <taxon>Bacillales</taxon>
        <taxon>Staphylococcaceae</taxon>
        <taxon>Staphylococcus</taxon>
    </lineage>
</organism>
<dbReference type="SUPFAM" id="SSF55315">
    <property type="entry name" value="L30e-like"/>
    <property type="match status" value="1"/>
</dbReference>
<evidence type="ECO:0000313" key="3">
    <source>
        <dbReference type="Proteomes" id="UP000646308"/>
    </source>
</evidence>
<protein>
    <submittedName>
        <fullName evidence="2">23S rRNA (Guanosine(2251)-2'-O)-methyltransferase RlmB</fullName>
    </submittedName>
</protein>
<sequence>METEVIVGRHAVREAIQTGHAINKVLIQEGVKKQQIEDILN</sequence>